<dbReference type="RefSeq" id="WP_007921113.1">
    <property type="nucleotide sequence ID" value="NZ_ADVG01000004.1"/>
</dbReference>
<proteinExistence type="predicted"/>
<gene>
    <name evidence="1" type="ORF">Krac_3606</name>
</gene>
<comment type="caution">
    <text evidence="1">The sequence shown here is derived from an EMBL/GenBank/DDBJ whole genome shotgun (WGS) entry which is preliminary data.</text>
</comment>
<keyword evidence="2" id="KW-1185">Reference proteome</keyword>
<protein>
    <submittedName>
        <fullName evidence="1">Uncharacterized protein</fullName>
    </submittedName>
</protein>
<dbReference type="InParanoid" id="D6U289"/>
<organism evidence="1 2">
    <name type="scientific">Ktedonobacter racemifer DSM 44963</name>
    <dbReference type="NCBI Taxonomy" id="485913"/>
    <lineage>
        <taxon>Bacteria</taxon>
        <taxon>Bacillati</taxon>
        <taxon>Chloroflexota</taxon>
        <taxon>Ktedonobacteria</taxon>
        <taxon>Ktedonobacterales</taxon>
        <taxon>Ktedonobacteraceae</taxon>
        <taxon>Ktedonobacter</taxon>
    </lineage>
</organism>
<dbReference type="Proteomes" id="UP000004508">
    <property type="component" value="Unassembled WGS sequence"/>
</dbReference>
<evidence type="ECO:0000313" key="2">
    <source>
        <dbReference type="Proteomes" id="UP000004508"/>
    </source>
</evidence>
<accession>D6U289</accession>
<reference evidence="1 2" key="1">
    <citation type="journal article" date="2011" name="Stand. Genomic Sci.">
        <title>Non-contiguous finished genome sequence and contextual data of the filamentous soil bacterium Ktedonobacter racemifer type strain (SOSP1-21).</title>
        <authorList>
            <person name="Chang Y.J."/>
            <person name="Land M."/>
            <person name="Hauser L."/>
            <person name="Chertkov O."/>
            <person name="Del Rio T.G."/>
            <person name="Nolan M."/>
            <person name="Copeland A."/>
            <person name="Tice H."/>
            <person name="Cheng J.F."/>
            <person name="Lucas S."/>
            <person name="Han C."/>
            <person name="Goodwin L."/>
            <person name="Pitluck S."/>
            <person name="Ivanova N."/>
            <person name="Ovchinikova G."/>
            <person name="Pati A."/>
            <person name="Chen A."/>
            <person name="Palaniappan K."/>
            <person name="Mavromatis K."/>
            <person name="Liolios K."/>
            <person name="Brettin T."/>
            <person name="Fiebig A."/>
            <person name="Rohde M."/>
            <person name="Abt B."/>
            <person name="Goker M."/>
            <person name="Detter J.C."/>
            <person name="Woyke T."/>
            <person name="Bristow J."/>
            <person name="Eisen J.A."/>
            <person name="Markowitz V."/>
            <person name="Hugenholtz P."/>
            <person name="Kyrpides N.C."/>
            <person name="Klenk H.P."/>
            <person name="Lapidus A."/>
        </authorList>
    </citation>
    <scope>NUCLEOTIDE SEQUENCE [LARGE SCALE GENOMIC DNA]</scope>
    <source>
        <strain evidence="2">DSM 44963</strain>
    </source>
</reference>
<dbReference type="STRING" id="485913.Krac_3606"/>
<evidence type="ECO:0000313" key="1">
    <source>
        <dbReference type="EMBL" id="EFH82757.1"/>
    </source>
</evidence>
<dbReference type="AlphaFoldDB" id="D6U289"/>
<name>D6U289_KTERA</name>
<sequence>MQLTNKKLETVQGLYRDAKMLGTQGRKREASELGVKALSIFNDAAVQKIETNTYESKEHLIYTDISVPLPVKADTKIYRIEIGLIDGSPLAQDILAVLKKYNELGYPEPHAGDEIDLSTMEF</sequence>
<dbReference type="EMBL" id="ADVG01000004">
    <property type="protein sequence ID" value="EFH82757.1"/>
    <property type="molecule type" value="Genomic_DNA"/>
</dbReference>